<feature type="transmembrane region" description="Helical" evidence="1">
    <location>
        <begin position="242"/>
        <end position="261"/>
    </location>
</feature>
<keyword evidence="3" id="KW-1185">Reference proteome</keyword>
<evidence type="ECO:0000256" key="1">
    <source>
        <dbReference type="SAM" id="Phobius"/>
    </source>
</evidence>
<feature type="transmembrane region" description="Helical" evidence="1">
    <location>
        <begin position="268"/>
        <end position="285"/>
    </location>
</feature>
<feature type="transmembrane region" description="Helical" evidence="1">
    <location>
        <begin position="51"/>
        <end position="69"/>
    </location>
</feature>
<name>A0ABV7TX25_9NEIS</name>
<keyword evidence="1" id="KW-1133">Transmembrane helix</keyword>
<evidence type="ECO:0000313" key="3">
    <source>
        <dbReference type="Proteomes" id="UP001595636"/>
    </source>
</evidence>
<feature type="transmembrane region" description="Helical" evidence="1">
    <location>
        <begin position="184"/>
        <end position="202"/>
    </location>
</feature>
<accession>A0ABV7TX25</accession>
<proteinExistence type="predicted"/>
<evidence type="ECO:0008006" key="4">
    <source>
        <dbReference type="Google" id="ProtNLM"/>
    </source>
</evidence>
<reference evidence="3" key="1">
    <citation type="journal article" date="2019" name="Int. J. Syst. Evol. Microbiol.">
        <title>The Global Catalogue of Microorganisms (GCM) 10K type strain sequencing project: providing services to taxonomists for standard genome sequencing and annotation.</title>
        <authorList>
            <consortium name="The Broad Institute Genomics Platform"/>
            <consortium name="The Broad Institute Genome Sequencing Center for Infectious Disease"/>
            <person name="Wu L."/>
            <person name="Ma J."/>
        </authorList>
    </citation>
    <scope>NUCLEOTIDE SEQUENCE [LARGE SCALE GENOMIC DNA]</scope>
    <source>
        <strain evidence="3">KCTC 42195</strain>
    </source>
</reference>
<feature type="transmembrane region" description="Helical" evidence="1">
    <location>
        <begin position="126"/>
        <end position="145"/>
    </location>
</feature>
<feature type="transmembrane region" description="Helical" evidence="1">
    <location>
        <begin position="291"/>
        <end position="312"/>
    </location>
</feature>
<keyword evidence="1" id="KW-0472">Membrane</keyword>
<evidence type="ECO:0000313" key="2">
    <source>
        <dbReference type="EMBL" id="MFC3627349.1"/>
    </source>
</evidence>
<protein>
    <recommendedName>
        <fullName evidence="4">DUF2157 domain-containing protein</fullName>
    </recommendedName>
</protein>
<comment type="caution">
    <text evidence="2">The sequence shown here is derived from an EMBL/GenBank/DDBJ whole genome shotgun (WGS) entry which is preliminary data.</text>
</comment>
<feature type="transmembrane region" description="Helical" evidence="1">
    <location>
        <begin position="152"/>
        <end position="172"/>
    </location>
</feature>
<sequence length="335" mass="36187">MYTDEDLSHAVQVGIFQQQDVARFRAMVASRQHTSLMDEEHFRLLSGFNDIFVVIAALLLLGCAGWLGGTLWPPLGAVLVAALSWLLAEYFVRQRRMALPAIVLLGSFVSASGMAVLLLLDSGLETTMAPAILTAGSAAAAAAWLHWRRFRVPITVAAAVAVAVITLNAALLLQWPNLRHSSDLLLLGCGGIAFWLAMRWDMQDPSRQTRKSDVAFWLHLLAAPLIVHPVFSLLGIQSGEAGSSAMLAVVLLYLLFGLLSLAVDRRALLVSALAYVLYAFSHLLQDAGLQGQGFALSGLLIGSALLLMSAFWQRCRQQLLARLPATLGARLPPQA</sequence>
<dbReference type="RefSeq" id="WP_390280909.1">
    <property type="nucleotide sequence ID" value="NZ_JBHRYH010000045.1"/>
</dbReference>
<feature type="transmembrane region" description="Helical" evidence="1">
    <location>
        <begin position="99"/>
        <end position="120"/>
    </location>
</feature>
<feature type="transmembrane region" description="Helical" evidence="1">
    <location>
        <begin position="214"/>
        <end position="236"/>
    </location>
</feature>
<gene>
    <name evidence="2" type="ORF">ACFOKJ_14620</name>
</gene>
<keyword evidence="1" id="KW-0812">Transmembrane</keyword>
<feature type="transmembrane region" description="Helical" evidence="1">
    <location>
        <begin position="75"/>
        <end position="92"/>
    </location>
</feature>
<dbReference type="EMBL" id="JBHRYH010000045">
    <property type="protein sequence ID" value="MFC3627349.1"/>
    <property type="molecule type" value="Genomic_DNA"/>
</dbReference>
<organism evidence="2 3">
    <name type="scientific">Vogesella amnigena</name>
    <dbReference type="NCBI Taxonomy" id="1507449"/>
    <lineage>
        <taxon>Bacteria</taxon>
        <taxon>Pseudomonadati</taxon>
        <taxon>Pseudomonadota</taxon>
        <taxon>Betaproteobacteria</taxon>
        <taxon>Neisseriales</taxon>
        <taxon>Chromobacteriaceae</taxon>
        <taxon>Vogesella</taxon>
    </lineage>
</organism>
<dbReference type="Proteomes" id="UP001595636">
    <property type="component" value="Unassembled WGS sequence"/>
</dbReference>